<feature type="active site" description="Nucleophile; for glutaminase activity" evidence="7">
    <location>
        <position position="184"/>
    </location>
</feature>
<dbReference type="Gene3D" id="3.40.50.620">
    <property type="entry name" value="HUPs"/>
    <property type="match status" value="1"/>
</dbReference>
<dbReference type="GO" id="GO:0008795">
    <property type="term" value="F:NAD+ synthase activity"/>
    <property type="evidence" value="ECO:0007669"/>
    <property type="project" value="UniProtKB-UniRule"/>
</dbReference>
<comment type="catalytic activity">
    <reaction evidence="7 8">
        <text>deamido-NAD(+) + L-glutamine + ATP + H2O = L-glutamate + AMP + diphosphate + NAD(+) + H(+)</text>
        <dbReference type="Rhea" id="RHEA:24384"/>
        <dbReference type="ChEBI" id="CHEBI:15377"/>
        <dbReference type="ChEBI" id="CHEBI:15378"/>
        <dbReference type="ChEBI" id="CHEBI:29985"/>
        <dbReference type="ChEBI" id="CHEBI:30616"/>
        <dbReference type="ChEBI" id="CHEBI:33019"/>
        <dbReference type="ChEBI" id="CHEBI:57540"/>
        <dbReference type="ChEBI" id="CHEBI:58359"/>
        <dbReference type="ChEBI" id="CHEBI:58437"/>
        <dbReference type="ChEBI" id="CHEBI:456215"/>
        <dbReference type="EC" id="6.3.5.1"/>
    </reaction>
</comment>
<dbReference type="PANTHER" id="PTHR23090:SF9">
    <property type="entry name" value="GLUTAMINE-DEPENDENT NAD(+) SYNTHETASE"/>
    <property type="match status" value="1"/>
</dbReference>
<dbReference type="InterPro" id="IPR036526">
    <property type="entry name" value="C-N_Hydrolase_sf"/>
</dbReference>
<dbReference type="SUPFAM" id="SSF56317">
    <property type="entry name" value="Carbon-nitrogen hydrolase"/>
    <property type="match status" value="1"/>
</dbReference>
<protein>
    <recommendedName>
        <fullName evidence="7 8">Glutamine-dependent NAD(+) synthetase</fullName>
        <ecNumber evidence="7 8">6.3.5.1</ecNumber>
    </recommendedName>
    <alternativeName>
        <fullName evidence="7 8">NAD(+) synthase [glutamine-hydrolyzing]</fullName>
    </alternativeName>
</protein>
<dbReference type="STRING" id="1192034.CAP_8616"/>
<feature type="binding site" evidence="7">
    <location>
        <position position="549"/>
    </location>
    <ligand>
        <name>deamido-NAD(+)</name>
        <dbReference type="ChEBI" id="CHEBI:58437"/>
        <note>ligand shared between two neighboring subunits</note>
    </ligand>
</feature>
<evidence type="ECO:0000256" key="5">
    <source>
        <dbReference type="ARBA" id="ARBA00022840"/>
    </source>
</evidence>
<dbReference type="CDD" id="cd07570">
    <property type="entry name" value="GAT_Gln-NAD-synth"/>
    <property type="match status" value="1"/>
</dbReference>
<dbReference type="InterPro" id="IPR003694">
    <property type="entry name" value="NAD_synthase"/>
</dbReference>
<evidence type="ECO:0000256" key="6">
    <source>
        <dbReference type="ARBA" id="ARBA00023027"/>
    </source>
</evidence>
<sequence>MRIGLCQIDTRVGDLAGNAARILAAARAAADAGAELCVLPELAVTGVPPRDLLEDDAFVEAALATTHRLARDLADGPPVLVGTIARTTARTTTPLPGAPRRRPLGLPGPPRLHNALALLHRGTLAAVHGKRLLPGYDVFHEPRWFAPAPPAPPFPCPPFPCPPFPGMADPSSVLAAMPIGPLVCEDLWSEGYPEDPAADLRRQGARLLVCASASPFRHGVLAARLHHARRAQRPLPTAAPPLPHAPPAALVYVNAVGAQDELIFDGRSFALDPEGRPLLVLPAFEEAVEVVDLAVPTPTTFPPPTAPEVDLRAALVLGIRGFARKNGVRRAVLGLSGGIDSALVACLAAEALGPAAVTAIALPSRHTDPRSTETARALARALGIGFEVSPLEPLHAAAEQALAPLLAGAPPGDTTLENIQARLRAMVLMAHLNRQGGILLNTSNKTELSLGYGTLYGDMAGTLCVIGDLTKPQVYALARHIDAGRGLIPPFILERPPSAELRDDQVDPFAYPRISPAVEALIQGDPLPEDVTPEEATRFTRMIRGAEHKRWQAGIVLKVTDRAFGTGRMMPITRA</sequence>
<dbReference type="GO" id="GO:0009435">
    <property type="term" value="P:NAD+ biosynthetic process"/>
    <property type="evidence" value="ECO:0007669"/>
    <property type="project" value="UniProtKB-UniRule"/>
</dbReference>
<dbReference type="PIRSF" id="PIRSF006630">
    <property type="entry name" value="NADS_GAT"/>
    <property type="match status" value="1"/>
</dbReference>
<dbReference type="eggNOG" id="COG0171">
    <property type="taxonomic scope" value="Bacteria"/>
</dbReference>
<dbReference type="Pfam" id="PF02540">
    <property type="entry name" value="NAD_synthase"/>
    <property type="match status" value="1"/>
</dbReference>
<dbReference type="RefSeq" id="WP_044249972.1">
    <property type="nucleotide sequence ID" value="NZ_ASRX01000088.1"/>
</dbReference>
<feature type="binding site" evidence="7">
    <location>
        <position position="447"/>
    </location>
    <ligand>
        <name>deamido-NAD(+)</name>
        <dbReference type="ChEBI" id="CHEBI:58437"/>
        <note>ligand shared between two neighboring subunits</note>
    </ligand>
</feature>
<proteinExistence type="inferred from homology"/>
<dbReference type="OrthoDB" id="9799210at2"/>
<evidence type="ECO:0000256" key="7">
    <source>
        <dbReference type="HAMAP-Rule" id="MF_02090"/>
    </source>
</evidence>
<comment type="caution">
    <text evidence="11">The sequence shown here is derived from an EMBL/GenBank/DDBJ whole genome shotgun (WGS) entry which is preliminary data.</text>
</comment>
<organism evidence="11 12">
    <name type="scientific">Chondromyces apiculatus DSM 436</name>
    <dbReference type="NCBI Taxonomy" id="1192034"/>
    <lineage>
        <taxon>Bacteria</taxon>
        <taxon>Pseudomonadati</taxon>
        <taxon>Myxococcota</taxon>
        <taxon>Polyangia</taxon>
        <taxon>Polyangiales</taxon>
        <taxon>Polyangiaceae</taxon>
        <taxon>Chondromyces</taxon>
    </lineage>
</organism>
<dbReference type="Pfam" id="PF00795">
    <property type="entry name" value="CN_hydrolase"/>
    <property type="match status" value="1"/>
</dbReference>
<evidence type="ECO:0000256" key="9">
    <source>
        <dbReference type="RuleBase" id="RU003811"/>
    </source>
</evidence>
<feature type="domain" description="CN hydrolase" evidence="10">
    <location>
        <begin position="1"/>
        <end position="295"/>
    </location>
</feature>
<dbReference type="Gene3D" id="3.60.110.10">
    <property type="entry name" value="Carbon-nitrogen hydrolase"/>
    <property type="match status" value="1"/>
</dbReference>
<comment type="similarity">
    <text evidence="9">Belongs to the NAD synthetase family.</text>
</comment>
<comment type="pathway">
    <text evidence="1 7 8">Cofactor biosynthesis; NAD(+) biosynthesis; NAD(+) from deamido-NAD(+) (L-Gln route): step 1/1.</text>
</comment>
<feature type="binding site" evidence="7">
    <location>
        <position position="136"/>
    </location>
    <ligand>
        <name>L-glutamine</name>
        <dbReference type="ChEBI" id="CHEBI:58359"/>
    </ligand>
</feature>
<comment type="function">
    <text evidence="7">Catalyzes the ATP-dependent amidation of deamido-NAD to form NAD. Uses L-glutamine as a nitrogen source.</text>
</comment>
<dbReference type="PANTHER" id="PTHR23090">
    <property type="entry name" value="NH 3 /GLUTAMINE-DEPENDENT NAD + SYNTHETASE"/>
    <property type="match status" value="1"/>
</dbReference>
<dbReference type="EMBL" id="ASRX01000088">
    <property type="protein sequence ID" value="EYF01111.1"/>
    <property type="molecule type" value="Genomic_DNA"/>
</dbReference>
<evidence type="ECO:0000313" key="12">
    <source>
        <dbReference type="Proteomes" id="UP000019678"/>
    </source>
</evidence>
<dbReference type="GO" id="GO:0005524">
    <property type="term" value="F:ATP binding"/>
    <property type="evidence" value="ECO:0007669"/>
    <property type="project" value="UniProtKB-UniRule"/>
</dbReference>
<dbReference type="InterPro" id="IPR003010">
    <property type="entry name" value="C-N_Hydrolase"/>
</dbReference>
<dbReference type="GO" id="GO:0003952">
    <property type="term" value="F:NAD+ synthase (glutamine-hydrolyzing) activity"/>
    <property type="evidence" value="ECO:0007669"/>
    <property type="project" value="UniProtKB-UniRule"/>
</dbReference>
<keyword evidence="3 7" id="KW-0436">Ligase</keyword>
<feature type="binding site" evidence="7">
    <location>
        <begin position="334"/>
        <end position="341"/>
    </location>
    <ligand>
        <name>ATP</name>
        <dbReference type="ChEBI" id="CHEBI:30616"/>
    </ligand>
</feature>
<dbReference type="NCBIfam" id="TIGR00552">
    <property type="entry name" value="nadE"/>
    <property type="match status" value="1"/>
</dbReference>
<evidence type="ECO:0000256" key="2">
    <source>
        <dbReference type="ARBA" id="ARBA00007145"/>
    </source>
</evidence>
<dbReference type="UniPathway" id="UPA00253">
    <property type="reaction ID" value="UER00334"/>
</dbReference>
<dbReference type="GO" id="GO:0005737">
    <property type="term" value="C:cytoplasm"/>
    <property type="evidence" value="ECO:0007669"/>
    <property type="project" value="InterPro"/>
</dbReference>
<dbReference type="GO" id="GO:0004359">
    <property type="term" value="F:glutaminase activity"/>
    <property type="evidence" value="ECO:0007669"/>
    <property type="project" value="InterPro"/>
</dbReference>
<keyword evidence="5 7" id="KW-0067">ATP-binding</keyword>
<feature type="binding site" evidence="7">
    <location>
        <position position="418"/>
    </location>
    <ligand>
        <name>deamido-NAD(+)</name>
        <dbReference type="ChEBI" id="CHEBI:58437"/>
        <note>ligand shared between two neighboring subunits</note>
    </ligand>
</feature>
<keyword evidence="12" id="KW-1185">Reference proteome</keyword>
<dbReference type="EC" id="6.3.5.1" evidence="7 8"/>
<dbReference type="InterPro" id="IPR014729">
    <property type="entry name" value="Rossmann-like_a/b/a_fold"/>
</dbReference>
<dbReference type="InterPro" id="IPR022310">
    <property type="entry name" value="NAD/GMP_synthase"/>
</dbReference>
<evidence type="ECO:0000256" key="3">
    <source>
        <dbReference type="ARBA" id="ARBA00022598"/>
    </source>
</evidence>
<dbReference type="PROSITE" id="PS50263">
    <property type="entry name" value="CN_HYDROLASE"/>
    <property type="match status" value="1"/>
</dbReference>
<dbReference type="eggNOG" id="COG0388">
    <property type="taxonomic scope" value="Bacteria"/>
</dbReference>
<gene>
    <name evidence="7" type="primary">nadE</name>
    <name evidence="11" type="ORF">CAP_8616</name>
</gene>
<evidence type="ECO:0000256" key="4">
    <source>
        <dbReference type="ARBA" id="ARBA00022741"/>
    </source>
</evidence>
<comment type="similarity">
    <text evidence="2 7 8">In the C-terminal section; belongs to the NAD synthetase family.</text>
</comment>
<name>A0A017SXV1_9BACT</name>
<dbReference type="AlphaFoldDB" id="A0A017SXV1"/>
<feature type="binding site" evidence="7">
    <location>
        <position position="442"/>
    </location>
    <ligand>
        <name>ATP</name>
        <dbReference type="ChEBI" id="CHEBI:30616"/>
    </ligand>
</feature>
<feature type="active site" description="For glutaminase activity" evidence="7">
    <location>
        <position position="130"/>
    </location>
</feature>
<accession>A0A017SXV1</accession>
<evidence type="ECO:0000259" key="10">
    <source>
        <dbReference type="PROSITE" id="PS50263"/>
    </source>
</evidence>
<keyword evidence="6 7" id="KW-0520">NAD</keyword>
<dbReference type="CDD" id="cd00553">
    <property type="entry name" value="NAD_synthase"/>
    <property type="match status" value="1"/>
</dbReference>
<dbReference type="SUPFAM" id="SSF52402">
    <property type="entry name" value="Adenine nucleotide alpha hydrolases-like"/>
    <property type="match status" value="1"/>
</dbReference>
<reference evidence="11 12" key="1">
    <citation type="submission" date="2013-05" db="EMBL/GenBank/DDBJ databases">
        <title>Genome assembly of Chondromyces apiculatus DSM 436.</title>
        <authorList>
            <person name="Sharma G."/>
            <person name="Khatri I."/>
            <person name="Kaur C."/>
            <person name="Mayilraj S."/>
            <person name="Subramanian S."/>
        </authorList>
    </citation>
    <scope>NUCLEOTIDE SEQUENCE [LARGE SCALE GENOMIC DNA]</scope>
    <source>
        <strain evidence="11 12">DSM 436</strain>
    </source>
</reference>
<dbReference type="Proteomes" id="UP000019678">
    <property type="component" value="Unassembled WGS sequence"/>
</dbReference>
<comment type="caution">
    <text evidence="7">Lacks conserved residue(s) required for the propagation of feature annotation.</text>
</comment>
<dbReference type="InterPro" id="IPR014445">
    <property type="entry name" value="Gln-dep_NAD_synthase"/>
</dbReference>
<evidence type="ECO:0000313" key="11">
    <source>
        <dbReference type="EMBL" id="EYF01111.1"/>
    </source>
</evidence>
<evidence type="ECO:0000256" key="8">
    <source>
        <dbReference type="PIRNR" id="PIRNR006630"/>
    </source>
</evidence>
<evidence type="ECO:0000256" key="1">
    <source>
        <dbReference type="ARBA" id="ARBA00005188"/>
    </source>
</evidence>
<keyword evidence="4 7" id="KW-0547">Nucleotide-binding</keyword>
<feature type="binding site" evidence="7">
    <location>
        <position position="214"/>
    </location>
    <ligand>
        <name>L-glutamine</name>
        <dbReference type="ChEBI" id="CHEBI:58359"/>
    </ligand>
</feature>
<dbReference type="HAMAP" id="MF_02090">
    <property type="entry name" value="NadE_glutamine_dep"/>
    <property type="match status" value="1"/>
</dbReference>
<feature type="active site" description="Proton acceptor; for glutaminase activity" evidence="7">
    <location>
        <position position="41"/>
    </location>
</feature>